<dbReference type="RefSeq" id="WP_018080271.1">
    <property type="nucleotide sequence ID" value="NZ_AQWM01000001.1"/>
</dbReference>
<dbReference type="Pfam" id="PF01613">
    <property type="entry name" value="Flavin_Reduct"/>
    <property type="match status" value="1"/>
</dbReference>
<dbReference type="InterPro" id="IPR012349">
    <property type="entry name" value="Split_barrel_FMN-bd"/>
</dbReference>
<dbReference type="GO" id="GO:0010181">
    <property type="term" value="F:FMN binding"/>
    <property type="evidence" value="ECO:0007669"/>
    <property type="project" value="InterPro"/>
</dbReference>
<dbReference type="InterPro" id="IPR050268">
    <property type="entry name" value="NADH-dep_flavin_reductase"/>
</dbReference>
<dbReference type="PANTHER" id="PTHR30466:SF1">
    <property type="entry name" value="FMN REDUCTASE (NADH) RUTF"/>
    <property type="match status" value="1"/>
</dbReference>
<dbReference type="STRING" id="1121022.GCA_000376105_00601"/>
<dbReference type="PANTHER" id="PTHR30466">
    <property type="entry name" value="FLAVIN REDUCTASE"/>
    <property type="match status" value="1"/>
</dbReference>
<proteinExistence type="predicted"/>
<protein>
    <recommendedName>
        <fullName evidence="2">Flavin reductase like domain-containing protein</fullName>
    </recommendedName>
</protein>
<dbReference type="PATRIC" id="fig|1121022.4.peg.1295"/>
<evidence type="ECO:0000256" key="1">
    <source>
        <dbReference type="ARBA" id="ARBA00023002"/>
    </source>
</evidence>
<dbReference type="Gene3D" id="2.30.110.10">
    <property type="entry name" value="Electron Transport, Fmn-binding Protein, Chain A"/>
    <property type="match status" value="1"/>
</dbReference>
<evidence type="ECO:0000313" key="4">
    <source>
        <dbReference type="Proteomes" id="UP000017837"/>
    </source>
</evidence>
<evidence type="ECO:0000313" key="3">
    <source>
        <dbReference type="EMBL" id="ESQ93195.1"/>
    </source>
</evidence>
<dbReference type="InterPro" id="IPR002563">
    <property type="entry name" value="Flavin_Rdtase-like_dom"/>
</dbReference>
<dbReference type="AlphaFoldDB" id="V4Q5U2"/>
<name>V4Q5U2_9CAUL</name>
<gene>
    <name evidence="3" type="ORF">ABENE_06495</name>
</gene>
<dbReference type="Proteomes" id="UP000017837">
    <property type="component" value="Unassembled WGS sequence"/>
</dbReference>
<comment type="caution">
    <text evidence="3">The sequence shown here is derived from an EMBL/GenBank/DDBJ whole genome shotgun (WGS) entry which is preliminary data.</text>
</comment>
<dbReference type="SUPFAM" id="SSF50475">
    <property type="entry name" value="FMN-binding split barrel"/>
    <property type="match status" value="1"/>
</dbReference>
<sequence>MDTKALRQAMGGFATGVCVITVADPDHEAGHVVGMTANSFSSVSLDPPLVQWCLDLKAHRYALYSAAQAFGINILNADHEVLSRRFARENAHILPEEGLTDAADPLKLNGALGFFSCELYEARLVGDHLVIVGEVKHFESDPSQSGLTFFRGKYGQIGVAS</sequence>
<dbReference type="SMART" id="SM00903">
    <property type="entry name" value="Flavin_Reduct"/>
    <property type="match status" value="1"/>
</dbReference>
<organism evidence="3 4">
    <name type="scientific">Asticcacaulis benevestitus DSM 16100 = ATCC BAA-896</name>
    <dbReference type="NCBI Taxonomy" id="1121022"/>
    <lineage>
        <taxon>Bacteria</taxon>
        <taxon>Pseudomonadati</taxon>
        <taxon>Pseudomonadota</taxon>
        <taxon>Alphaproteobacteria</taxon>
        <taxon>Caulobacterales</taxon>
        <taxon>Caulobacteraceae</taxon>
        <taxon>Asticcacaulis</taxon>
    </lineage>
</organism>
<accession>V4Q5U2</accession>
<keyword evidence="1" id="KW-0560">Oxidoreductase</keyword>
<dbReference type="GO" id="GO:0042602">
    <property type="term" value="F:riboflavin reductase (NADPH) activity"/>
    <property type="evidence" value="ECO:0007669"/>
    <property type="project" value="TreeGrafter"/>
</dbReference>
<dbReference type="EMBL" id="AWGB01000009">
    <property type="protein sequence ID" value="ESQ93195.1"/>
    <property type="molecule type" value="Genomic_DNA"/>
</dbReference>
<dbReference type="eggNOG" id="COG1853">
    <property type="taxonomic scope" value="Bacteria"/>
</dbReference>
<feature type="domain" description="Flavin reductase like" evidence="2">
    <location>
        <begin position="10"/>
        <end position="156"/>
    </location>
</feature>
<reference evidence="3 4" key="1">
    <citation type="journal article" date="2014" name="Nature">
        <title>Sequential evolution of bacterial morphology by co-option of a developmental regulator.</title>
        <authorList>
            <person name="Jiang C."/>
            <person name="Brown P.J."/>
            <person name="Ducret A."/>
            <person name="Brun Y.V."/>
        </authorList>
    </citation>
    <scope>NUCLEOTIDE SEQUENCE [LARGE SCALE GENOMIC DNA]</scope>
    <source>
        <strain evidence="3 4">DSM 16100</strain>
    </source>
</reference>
<evidence type="ECO:0000259" key="2">
    <source>
        <dbReference type="SMART" id="SM00903"/>
    </source>
</evidence>
<keyword evidence="4" id="KW-1185">Reference proteome</keyword>